<evidence type="ECO:0000313" key="2">
    <source>
        <dbReference type="EMBL" id="MBB3918613.1"/>
    </source>
</evidence>
<evidence type="ECO:0000256" key="1">
    <source>
        <dbReference type="SAM" id="Phobius"/>
    </source>
</evidence>
<feature type="transmembrane region" description="Helical" evidence="1">
    <location>
        <begin position="109"/>
        <end position="126"/>
    </location>
</feature>
<accession>A0A7W6BDJ8</accession>
<proteinExistence type="predicted"/>
<sequence>MTHSLKVEARSGTRDLLASPFALQLSARYVWFMRSIFRGIVVLGGGLGLAGVATPSAEVGITLSIIVLGAAVAFNTRSPVAAAMGLLGICAMFHGHADGTEMPGGVSSVIYALGFIAAVVLLHALGEAFARAIVSIDGGHGPIATRTDSGFTAFSGLGVGAGVL</sequence>
<dbReference type="AlphaFoldDB" id="A0A7W6BDJ8"/>
<comment type="caution">
    <text evidence="2">The sequence shown here is derived from an EMBL/GenBank/DDBJ whole genome shotgun (WGS) entry which is preliminary data.</text>
</comment>
<dbReference type="RefSeq" id="WP_183605104.1">
    <property type="nucleotide sequence ID" value="NZ_JACIDG010000020.1"/>
</dbReference>
<feature type="transmembrane region" description="Helical" evidence="1">
    <location>
        <begin position="59"/>
        <end position="75"/>
    </location>
</feature>
<keyword evidence="1" id="KW-1133">Transmembrane helix</keyword>
<dbReference type="Proteomes" id="UP000545490">
    <property type="component" value="Unassembled WGS sequence"/>
</dbReference>
<dbReference type="Pfam" id="PF04955">
    <property type="entry name" value="HupE_UreJ"/>
    <property type="match status" value="1"/>
</dbReference>
<dbReference type="EMBL" id="JACIDG010000020">
    <property type="protein sequence ID" value="MBB3918613.1"/>
    <property type="molecule type" value="Genomic_DNA"/>
</dbReference>
<name>A0A7W6BDJ8_9HYPH</name>
<dbReference type="PIRSF" id="PIRSF016919">
    <property type="entry name" value="HupE_UreJ"/>
    <property type="match status" value="1"/>
</dbReference>
<feature type="transmembrane region" description="Helical" evidence="1">
    <location>
        <begin position="35"/>
        <end position="53"/>
    </location>
</feature>
<dbReference type="InterPro" id="IPR007038">
    <property type="entry name" value="HupE_UreJ"/>
</dbReference>
<organism evidence="2 3">
    <name type="scientific">Rhizobium fabae</name>
    <dbReference type="NCBI Taxonomy" id="573179"/>
    <lineage>
        <taxon>Bacteria</taxon>
        <taxon>Pseudomonadati</taxon>
        <taxon>Pseudomonadota</taxon>
        <taxon>Alphaproteobacteria</taxon>
        <taxon>Hyphomicrobiales</taxon>
        <taxon>Rhizobiaceae</taxon>
        <taxon>Rhizobium/Agrobacterium group</taxon>
        <taxon>Rhizobium</taxon>
    </lineage>
</organism>
<evidence type="ECO:0000313" key="3">
    <source>
        <dbReference type="Proteomes" id="UP000545490"/>
    </source>
</evidence>
<gene>
    <name evidence="2" type="ORF">GGQ65_005953</name>
</gene>
<reference evidence="2 3" key="1">
    <citation type="submission" date="2020-08" db="EMBL/GenBank/DDBJ databases">
        <title>Genomic Encyclopedia of Type Strains, Phase IV (KMG-IV): sequencing the most valuable type-strain genomes for metagenomic binning, comparative biology and taxonomic classification.</title>
        <authorList>
            <person name="Goeker M."/>
        </authorList>
    </citation>
    <scope>NUCLEOTIDE SEQUENCE [LARGE SCALE GENOMIC DNA]</scope>
    <source>
        <strain evidence="2 3">DSM 19331</strain>
    </source>
</reference>
<protein>
    <submittedName>
        <fullName evidence="2">Urease accessory protein</fullName>
    </submittedName>
</protein>
<keyword evidence="1" id="KW-0472">Membrane</keyword>
<keyword evidence="1" id="KW-0812">Transmembrane</keyword>